<evidence type="ECO:0000256" key="1">
    <source>
        <dbReference type="SAM" id="Phobius"/>
    </source>
</evidence>
<accession>A0A239CMY5</accession>
<dbReference type="GO" id="GO:0016020">
    <property type="term" value="C:membrane"/>
    <property type="evidence" value="ECO:0007669"/>
    <property type="project" value="InterPro"/>
</dbReference>
<proteinExistence type="predicted"/>
<protein>
    <submittedName>
        <fullName evidence="3">Permease of the drug/metabolite transporter (DMT) superfamily</fullName>
    </submittedName>
</protein>
<dbReference type="Gene3D" id="1.10.3730.20">
    <property type="match status" value="1"/>
</dbReference>
<gene>
    <name evidence="3" type="ORF">SAMN05421757_101386</name>
</gene>
<evidence type="ECO:0000259" key="2">
    <source>
        <dbReference type="Pfam" id="PF00892"/>
    </source>
</evidence>
<sequence length="291" mass="30382">MTALSDNLRGALFMTAAMAAFALEDTFLKSATVTMAVGQALMLLGLFGTAGFVLLGLVRGEPVADRRMIHPRMWLRAAFEACGRIFYTLAIAVAPLSNATAILQATPIVVVAGAAMFMGEQVGWRRWLAILAGFAGVLMILRPGLSGFDSSALLAFLGMLGFAGRDLATRAAPKGLTNAQIGICGYSILVPTGALLLVLTGNPLTFVASGIGHAALASLCSVAAYTGLTAAMRMGEVSAVTPFRYTRLLFGVGLGMVVFSERPDAMTLAGSAVILAAGLYIMLRESGLRRR</sequence>
<dbReference type="Proteomes" id="UP000198426">
    <property type="component" value="Unassembled WGS sequence"/>
</dbReference>
<dbReference type="InterPro" id="IPR037185">
    <property type="entry name" value="EmrE-like"/>
</dbReference>
<name>A0A239CMY5_9RHOB</name>
<feature type="transmembrane region" description="Helical" evidence="1">
    <location>
        <begin position="126"/>
        <end position="145"/>
    </location>
</feature>
<dbReference type="InterPro" id="IPR000620">
    <property type="entry name" value="EamA_dom"/>
</dbReference>
<feature type="transmembrane region" description="Helical" evidence="1">
    <location>
        <begin position="180"/>
        <end position="199"/>
    </location>
</feature>
<dbReference type="SUPFAM" id="SSF103481">
    <property type="entry name" value="Multidrug resistance efflux transporter EmrE"/>
    <property type="match status" value="2"/>
</dbReference>
<dbReference type="Pfam" id="PF00892">
    <property type="entry name" value="EamA"/>
    <property type="match status" value="1"/>
</dbReference>
<reference evidence="3 4" key="1">
    <citation type="submission" date="2017-06" db="EMBL/GenBank/DDBJ databases">
        <authorList>
            <person name="Kim H.J."/>
            <person name="Triplett B.A."/>
        </authorList>
    </citation>
    <scope>NUCLEOTIDE SEQUENCE [LARGE SCALE GENOMIC DNA]</scope>
    <source>
        <strain evidence="3 4">DSM 29339</strain>
    </source>
</reference>
<dbReference type="PANTHER" id="PTHR22911">
    <property type="entry name" value="ACYL-MALONYL CONDENSING ENZYME-RELATED"/>
    <property type="match status" value="1"/>
</dbReference>
<dbReference type="EMBL" id="FZOY01000001">
    <property type="protein sequence ID" value="SNS21616.1"/>
    <property type="molecule type" value="Genomic_DNA"/>
</dbReference>
<keyword evidence="4" id="KW-1185">Reference proteome</keyword>
<dbReference type="PANTHER" id="PTHR22911:SF135">
    <property type="entry name" value="BLR4310 PROTEIN"/>
    <property type="match status" value="1"/>
</dbReference>
<dbReference type="RefSeq" id="WP_281251203.1">
    <property type="nucleotide sequence ID" value="NZ_FZOY01000001.1"/>
</dbReference>
<keyword evidence="1" id="KW-1133">Transmembrane helix</keyword>
<organism evidence="3 4">
    <name type="scientific">Tropicimonas sediminicola</name>
    <dbReference type="NCBI Taxonomy" id="1031541"/>
    <lineage>
        <taxon>Bacteria</taxon>
        <taxon>Pseudomonadati</taxon>
        <taxon>Pseudomonadota</taxon>
        <taxon>Alphaproteobacteria</taxon>
        <taxon>Rhodobacterales</taxon>
        <taxon>Roseobacteraceae</taxon>
        <taxon>Tropicimonas</taxon>
    </lineage>
</organism>
<feature type="transmembrane region" description="Helical" evidence="1">
    <location>
        <begin position="151"/>
        <end position="168"/>
    </location>
</feature>
<feature type="domain" description="EamA" evidence="2">
    <location>
        <begin position="9"/>
        <end position="141"/>
    </location>
</feature>
<keyword evidence="1" id="KW-0472">Membrane</keyword>
<feature type="transmembrane region" description="Helical" evidence="1">
    <location>
        <begin position="211"/>
        <end position="231"/>
    </location>
</feature>
<evidence type="ECO:0000313" key="3">
    <source>
        <dbReference type="EMBL" id="SNS21616.1"/>
    </source>
</evidence>
<evidence type="ECO:0000313" key="4">
    <source>
        <dbReference type="Proteomes" id="UP000198426"/>
    </source>
</evidence>
<feature type="transmembrane region" description="Helical" evidence="1">
    <location>
        <begin position="265"/>
        <end position="283"/>
    </location>
</feature>
<dbReference type="AlphaFoldDB" id="A0A239CMY5"/>
<keyword evidence="1" id="KW-0812">Transmembrane</keyword>
<feature type="transmembrane region" description="Helical" evidence="1">
    <location>
        <begin position="32"/>
        <end position="57"/>
    </location>
</feature>